<gene>
    <name evidence="3" type="ORF">OXX778_LOCUS2227</name>
</gene>
<feature type="compositionally biased region" description="Polar residues" evidence="2">
    <location>
        <begin position="306"/>
        <end position="329"/>
    </location>
</feature>
<feature type="compositionally biased region" description="Polar residues" evidence="2">
    <location>
        <begin position="714"/>
        <end position="729"/>
    </location>
</feature>
<name>A0A813MIE4_9BILA</name>
<feature type="region of interest" description="Disordered" evidence="2">
    <location>
        <begin position="257"/>
        <end position="337"/>
    </location>
</feature>
<feature type="compositionally biased region" description="Basic and acidic residues" evidence="2">
    <location>
        <begin position="993"/>
        <end position="1009"/>
    </location>
</feature>
<evidence type="ECO:0000256" key="2">
    <source>
        <dbReference type="SAM" id="MobiDB-lite"/>
    </source>
</evidence>
<feature type="compositionally biased region" description="Basic and acidic residues" evidence="2">
    <location>
        <begin position="1191"/>
        <end position="1205"/>
    </location>
</feature>
<keyword evidence="4" id="KW-1185">Reference proteome</keyword>
<protein>
    <submittedName>
        <fullName evidence="3">Uncharacterized protein</fullName>
    </submittedName>
</protein>
<feature type="compositionally biased region" description="Basic and acidic residues" evidence="2">
    <location>
        <begin position="959"/>
        <end position="971"/>
    </location>
</feature>
<dbReference type="OrthoDB" id="10071322at2759"/>
<comment type="caution">
    <text evidence="3">The sequence shown here is derived from an EMBL/GenBank/DDBJ whole genome shotgun (WGS) entry which is preliminary data.</text>
</comment>
<feature type="region of interest" description="Disordered" evidence="2">
    <location>
        <begin position="852"/>
        <end position="871"/>
    </location>
</feature>
<feature type="region of interest" description="Disordered" evidence="2">
    <location>
        <begin position="922"/>
        <end position="1014"/>
    </location>
</feature>
<accession>A0A813MIE4</accession>
<organism evidence="3 4">
    <name type="scientific">Brachionus calyciflorus</name>
    <dbReference type="NCBI Taxonomy" id="104777"/>
    <lineage>
        <taxon>Eukaryota</taxon>
        <taxon>Metazoa</taxon>
        <taxon>Spiralia</taxon>
        <taxon>Gnathifera</taxon>
        <taxon>Rotifera</taxon>
        <taxon>Eurotatoria</taxon>
        <taxon>Monogononta</taxon>
        <taxon>Pseudotrocha</taxon>
        <taxon>Ploima</taxon>
        <taxon>Brachionidae</taxon>
        <taxon>Brachionus</taxon>
    </lineage>
</organism>
<feature type="coiled-coil region" evidence="1">
    <location>
        <begin position="364"/>
        <end position="398"/>
    </location>
</feature>
<feature type="compositionally biased region" description="Polar residues" evidence="2">
    <location>
        <begin position="271"/>
        <end position="299"/>
    </location>
</feature>
<feature type="region of interest" description="Disordered" evidence="2">
    <location>
        <begin position="709"/>
        <end position="753"/>
    </location>
</feature>
<reference evidence="3" key="1">
    <citation type="submission" date="2021-02" db="EMBL/GenBank/DDBJ databases">
        <authorList>
            <person name="Nowell W R."/>
        </authorList>
    </citation>
    <scope>NUCLEOTIDE SEQUENCE</scope>
    <source>
        <strain evidence="3">Ploen Becks lab</strain>
    </source>
</reference>
<keyword evidence="1" id="KW-0175">Coiled coil</keyword>
<sequence length="1601" mass="185718">MSFDQKAKDNSFSFGNQILNPHENILNSKLSNLAEPSFSNDDRDDSLYDALSFDAQTPFKSETQDHLKLTQNNLNSFRDSINDQETNRYSLIDLEFIKNANFKDDHTDLMLDLKDTSIDEILLIADDTQTARNFNLSNIKQQSPSKIPVPNKNNLNKSNLNRYQSIESFHELEQLQKNVKQFDKASSPKRKETNEKTKLQMLKEKINSINLNDKRKKDEGFEIIKTPQPDLIDENFLIPTDGTGESKNEGAFKLYSSEKNDLKNSKENTKKSNPTVKKPLNNQSPFYSIDKQSANSNRGPTKKYRSGSTNNLDKNNSKNQGNKNLSSKPNSERIRPSTQNEITYSLDSDESTIIDNLIKDPDRLKKKLKQSKLEREQLNQLQQNYTRLLQQYAEAENFIDAFRVNGQLYTNSTNPTPVVKGSLPANDSKSQINACFQPNYTQPSFYSSTATLSSNQQLGNNDKTNSLNGSKTVLITEQQNPFVNKQTISLVKSQSNENLNQNKEFLFQSQSTNNFQPIDNLNKNKSQSAVYVIPNKIRSNSESKSPTIDETSCQNKTPPIDEENIIIDQTSTLGILVQIKVLEDKMQSFMTLVNEKQLNKFEQRQVYESIQNDYKTLIHNYNDVKAVNTDALKQEQIEMDVDLNKELGKMRTLLDDIVHKMSDNLIDELSECSEESEKQSLENSSVASFFDNQDEIRDQYNRLLDVFKEEKQNSSDNSTNKGKTATNTKQIEKKENVEAPNKNLHERESKEMPQKIIKQGNKTIGKNYSNEQSESISEYNNQIMKNNIKILNSRKSNENTNHLNKKLSRISVDRVEEYDNEDTFKENPNEKIIRKNANLERLNRNIQNNRRLTKMSNESSTSTLNTSESESTQMDFYDKNAKPSFQNYIDEFDDETLNQTPKLQHNKKPVIKNEIRKNEILKIKSSDEARQRNHKEQRAHKNIISDLGTSDQETSEQDVTIRRQEPIEKSKQTKMLNPQKKSVSIGNIYQQSQDKRQKDYKTDSRENFKNSKKNMRSIPVAKAYEGSDSLEDIDQSINIVNKEPKEYASTIIVKEENLKKYHQEKRPEFYHKNHKTSQNELRRDKLIKHPQQSKLIKNNDKEKNDQKIRSVNRRESEIEDESIMLNTDIDSIIEKKRTLKNSKRDLMQKLAEEVEYLKQEILKKNKEKSTTPECANEKKRKNKRSEFINSDPRENVFDSQHKESSKNILLKNEVENEKPKRTEEFTEHKNPPGDKVIIQNNKKILVVKNEFGKQQYFCLIEDNPNTRNGKTRKENRKTDFSESFWSDSSKNENKIISKNSKKTKEKSKYYSVSNLNEITKIKKHDPDDYFSDEEIECQVYDEPKLFTNRNRIYSSKDRRYQSTNDIFDSKSLNTMSLNGFSRNLPMHRSQKIIYQENNPVSLGYPVPIVKESSKNRRQVPLVIGKNFKKSNRFSSNSECLIFLPVNNTDLIKNVPINLIPYPINEVSQTQDLEKNFDNSIRNIINPKSLIGKNYGSAQHINQVIGEKFSSPIVNDELNESAQEKKSRRVRYYIREYADVSTVSDNEMMYRSFGSDDCKDIFKMNESNSIDLDMLIDQAMTYAYCITSNARRIRKKLCATTC</sequence>
<dbReference type="EMBL" id="CAJNOC010000167">
    <property type="protein sequence ID" value="CAF0721962.1"/>
    <property type="molecule type" value="Genomic_DNA"/>
</dbReference>
<feature type="region of interest" description="Disordered" evidence="2">
    <location>
        <begin position="1166"/>
        <end position="1205"/>
    </location>
</feature>
<feature type="compositionally biased region" description="Basic and acidic residues" evidence="2">
    <location>
        <begin position="922"/>
        <end position="936"/>
    </location>
</feature>
<evidence type="ECO:0000313" key="4">
    <source>
        <dbReference type="Proteomes" id="UP000663879"/>
    </source>
</evidence>
<evidence type="ECO:0000313" key="3">
    <source>
        <dbReference type="EMBL" id="CAF0721962.1"/>
    </source>
</evidence>
<feature type="compositionally biased region" description="Basic and acidic residues" evidence="2">
    <location>
        <begin position="730"/>
        <end position="753"/>
    </location>
</feature>
<feature type="compositionally biased region" description="Basic and acidic residues" evidence="2">
    <location>
        <begin position="257"/>
        <end position="270"/>
    </location>
</feature>
<feature type="compositionally biased region" description="Polar residues" evidence="2">
    <location>
        <begin position="973"/>
        <end position="992"/>
    </location>
</feature>
<evidence type="ECO:0000256" key="1">
    <source>
        <dbReference type="SAM" id="Coils"/>
    </source>
</evidence>
<proteinExistence type="predicted"/>
<dbReference type="Proteomes" id="UP000663879">
    <property type="component" value="Unassembled WGS sequence"/>
</dbReference>